<feature type="chain" id="PRO_5019096883" description="Neurotransmitter-gated ion-channel ligand-binding domain-containing protein" evidence="6">
    <location>
        <begin position="18"/>
        <end position="409"/>
    </location>
</feature>
<evidence type="ECO:0000256" key="6">
    <source>
        <dbReference type="SAM" id="SignalP"/>
    </source>
</evidence>
<accession>A0A443QRI1</accession>
<dbReference type="InterPro" id="IPR006201">
    <property type="entry name" value="Neur_channel"/>
</dbReference>
<feature type="domain" description="Neurotransmitter-gated ion-channel ligand-binding" evidence="7">
    <location>
        <begin position="89"/>
        <end position="245"/>
    </location>
</feature>
<dbReference type="InterPro" id="IPR006202">
    <property type="entry name" value="Neur_chan_lig-bd"/>
</dbReference>
<comment type="subcellular location">
    <subcellularLocation>
        <location evidence="1">Membrane</location>
        <topology evidence="1">Multi-pass membrane protein</topology>
    </subcellularLocation>
</comment>
<keyword evidence="3 5" id="KW-1133">Transmembrane helix</keyword>
<dbReference type="GO" id="GO:0004888">
    <property type="term" value="F:transmembrane signaling receptor activity"/>
    <property type="evidence" value="ECO:0007669"/>
    <property type="project" value="InterPro"/>
</dbReference>
<dbReference type="PANTHER" id="PTHR18945">
    <property type="entry name" value="NEUROTRANSMITTER GATED ION CHANNEL"/>
    <property type="match status" value="1"/>
</dbReference>
<dbReference type="SUPFAM" id="SSF63712">
    <property type="entry name" value="Nicotinic receptor ligand binding domain-like"/>
    <property type="match status" value="1"/>
</dbReference>
<dbReference type="InterPro" id="IPR036734">
    <property type="entry name" value="Neur_chan_lig-bd_sf"/>
</dbReference>
<dbReference type="Proteomes" id="UP000285301">
    <property type="component" value="Unassembled WGS sequence"/>
</dbReference>
<evidence type="ECO:0000313" key="8">
    <source>
        <dbReference type="EMBL" id="RWS05623.1"/>
    </source>
</evidence>
<evidence type="ECO:0000256" key="5">
    <source>
        <dbReference type="SAM" id="Phobius"/>
    </source>
</evidence>
<dbReference type="EMBL" id="NCKU01004667">
    <property type="protein sequence ID" value="RWS05623.1"/>
    <property type="molecule type" value="Genomic_DNA"/>
</dbReference>
<keyword evidence="2 5" id="KW-0812">Transmembrane</keyword>
<evidence type="ECO:0000259" key="7">
    <source>
        <dbReference type="Pfam" id="PF02931"/>
    </source>
</evidence>
<feature type="transmembrane region" description="Helical" evidence="5">
    <location>
        <begin position="345"/>
        <end position="366"/>
    </location>
</feature>
<sequence>MEFEILLIFVLIGKSQCQESRSEEVNEIEFDLLSALNARSDETHFSFEYKEKIYSIFNEKIDYSPYIQPGFLIDNTLQWPLCEDKPCSHEVKFEISLNDIKFIRSTAQSEYYKTVIFLSMTWQDDGLRPEQSDSFKNEIKINIKNVKNKIWIPSFRFMGSKGSHLSVSLLEFPCTLYINENASLCMCKPIFEVLLSCNFNRQKDPFAPRICEIILAPIVSYSNSFHFTLVSEVVENYKSHTGDYDVNLVNVSFVECDGYVEEEVKCQALRITLETHQKFWLYFPTYLRSSMLMLFAVASLWLPYDHIARIILAICPFAAFNYMFLFKSEYMFDASLESTSLLQKWIIFCMLVTAFAAGEFLIVLIIKGIPSKLFSEAEEKSKEMHQIANELAKNARLGKAVYVTSNFSH</sequence>
<dbReference type="Gene3D" id="2.70.170.10">
    <property type="entry name" value="Neurotransmitter-gated ion-channel ligand-binding domain"/>
    <property type="match status" value="1"/>
</dbReference>
<keyword evidence="9" id="KW-1185">Reference proteome</keyword>
<dbReference type="InterPro" id="IPR036719">
    <property type="entry name" value="Neuro-gated_channel_TM_sf"/>
</dbReference>
<evidence type="ECO:0000313" key="9">
    <source>
        <dbReference type="Proteomes" id="UP000285301"/>
    </source>
</evidence>
<reference evidence="8 9" key="1">
    <citation type="journal article" date="2018" name="Gigascience">
        <title>Genomes of trombidid mites reveal novel predicted allergens and laterally-transferred genes associated with secondary metabolism.</title>
        <authorList>
            <person name="Dong X."/>
            <person name="Chaisiri K."/>
            <person name="Xia D."/>
            <person name="Armstrong S.D."/>
            <person name="Fang Y."/>
            <person name="Donnelly M.J."/>
            <person name="Kadowaki T."/>
            <person name="McGarry J.W."/>
            <person name="Darby A.C."/>
            <person name="Makepeace B.L."/>
        </authorList>
    </citation>
    <scope>NUCLEOTIDE SEQUENCE [LARGE SCALE GENOMIC DNA]</scope>
    <source>
        <strain evidence="8">UoL-WK</strain>
    </source>
</reference>
<protein>
    <recommendedName>
        <fullName evidence="7">Neurotransmitter-gated ion-channel ligand-binding domain-containing protein</fullName>
    </recommendedName>
</protein>
<dbReference type="Pfam" id="PF02931">
    <property type="entry name" value="Neur_chan_LBD"/>
    <property type="match status" value="1"/>
</dbReference>
<dbReference type="SUPFAM" id="SSF90112">
    <property type="entry name" value="Neurotransmitter-gated ion-channel transmembrane pore"/>
    <property type="match status" value="1"/>
</dbReference>
<evidence type="ECO:0000256" key="4">
    <source>
        <dbReference type="ARBA" id="ARBA00023136"/>
    </source>
</evidence>
<feature type="signal peptide" evidence="6">
    <location>
        <begin position="1"/>
        <end position="17"/>
    </location>
</feature>
<dbReference type="GO" id="GO:0005230">
    <property type="term" value="F:extracellular ligand-gated monoatomic ion channel activity"/>
    <property type="evidence" value="ECO:0007669"/>
    <property type="project" value="InterPro"/>
</dbReference>
<dbReference type="GO" id="GO:0016020">
    <property type="term" value="C:membrane"/>
    <property type="evidence" value="ECO:0007669"/>
    <property type="project" value="UniProtKB-SubCell"/>
</dbReference>
<organism evidence="8 9">
    <name type="scientific">Dinothrombium tinctorium</name>
    <dbReference type="NCBI Taxonomy" id="1965070"/>
    <lineage>
        <taxon>Eukaryota</taxon>
        <taxon>Metazoa</taxon>
        <taxon>Ecdysozoa</taxon>
        <taxon>Arthropoda</taxon>
        <taxon>Chelicerata</taxon>
        <taxon>Arachnida</taxon>
        <taxon>Acari</taxon>
        <taxon>Acariformes</taxon>
        <taxon>Trombidiformes</taxon>
        <taxon>Prostigmata</taxon>
        <taxon>Anystina</taxon>
        <taxon>Parasitengona</taxon>
        <taxon>Trombidioidea</taxon>
        <taxon>Trombidiidae</taxon>
        <taxon>Dinothrombium</taxon>
    </lineage>
</organism>
<comment type="caution">
    <text evidence="8">The sequence shown here is derived from an EMBL/GenBank/DDBJ whole genome shotgun (WGS) entry which is preliminary data.</text>
</comment>
<evidence type="ECO:0000256" key="1">
    <source>
        <dbReference type="ARBA" id="ARBA00004141"/>
    </source>
</evidence>
<dbReference type="Gene3D" id="1.20.58.390">
    <property type="entry name" value="Neurotransmitter-gated ion-channel transmembrane domain"/>
    <property type="match status" value="1"/>
</dbReference>
<keyword evidence="6" id="KW-0732">Signal</keyword>
<gene>
    <name evidence="8" type="ORF">B4U79_18307</name>
</gene>
<feature type="transmembrane region" description="Helical" evidence="5">
    <location>
        <begin position="307"/>
        <end position="325"/>
    </location>
</feature>
<proteinExistence type="predicted"/>
<evidence type="ECO:0000256" key="2">
    <source>
        <dbReference type="ARBA" id="ARBA00022692"/>
    </source>
</evidence>
<feature type="transmembrane region" description="Helical" evidence="5">
    <location>
        <begin position="279"/>
        <end position="302"/>
    </location>
</feature>
<name>A0A443QRI1_9ACAR</name>
<dbReference type="AlphaFoldDB" id="A0A443QRI1"/>
<evidence type="ECO:0000256" key="3">
    <source>
        <dbReference type="ARBA" id="ARBA00022989"/>
    </source>
</evidence>
<keyword evidence="4 5" id="KW-0472">Membrane</keyword>
<dbReference type="InterPro" id="IPR038050">
    <property type="entry name" value="Neuro_actylchol_rec"/>
</dbReference>